<dbReference type="Proteomes" id="UP000193144">
    <property type="component" value="Unassembled WGS sequence"/>
</dbReference>
<gene>
    <name evidence="3" type="ORF">BCR34DRAFT_602203</name>
</gene>
<feature type="domain" description="Alpha/beta hydrolase fold-3" evidence="2">
    <location>
        <begin position="93"/>
        <end position="305"/>
    </location>
</feature>
<dbReference type="SUPFAM" id="SSF53474">
    <property type="entry name" value="alpha/beta-Hydrolases"/>
    <property type="match status" value="1"/>
</dbReference>
<dbReference type="AlphaFoldDB" id="A0A1Y1ZKL8"/>
<organism evidence="3 4">
    <name type="scientific">Clohesyomyces aquaticus</name>
    <dbReference type="NCBI Taxonomy" id="1231657"/>
    <lineage>
        <taxon>Eukaryota</taxon>
        <taxon>Fungi</taxon>
        <taxon>Dikarya</taxon>
        <taxon>Ascomycota</taxon>
        <taxon>Pezizomycotina</taxon>
        <taxon>Dothideomycetes</taxon>
        <taxon>Pleosporomycetidae</taxon>
        <taxon>Pleosporales</taxon>
        <taxon>Lindgomycetaceae</taxon>
        <taxon>Clohesyomyces</taxon>
    </lineage>
</organism>
<dbReference type="EMBL" id="MCFA01000074">
    <property type="protein sequence ID" value="ORY10365.1"/>
    <property type="molecule type" value="Genomic_DNA"/>
</dbReference>
<dbReference type="Gene3D" id="3.40.50.1820">
    <property type="entry name" value="alpha/beta hydrolase"/>
    <property type="match status" value="1"/>
</dbReference>
<dbReference type="PANTHER" id="PTHR48081:SF8">
    <property type="entry name" value="ALPHA_BETA HYDROLASE FOLD-3 DOMAIN-CONTAINING PROTEIN-RELATED"/>
    <property type="match status" value="1"/>
</dbReference>
<protein>
    <submittedName>
        <fullName evidence="3">Alpha/Beta hydrolase protein</fullName>
    </submittedName>
</protein>
<proteinExistence type="predicted"/>
<accession>A0A1Y1ZKL8</accession>
<reference evidence="3 4" key="1">
    <citation type="submission" date="2016-07" db="EMBL/GenBank/DDBJ databases">
        <title>Pervasive Adenine N6-methylation of Active Genes in Fungi.</title>
        <authorList>
            <consortium name="DOE Joint Genome Institute"/>
            <person name="Mondo S.J."/>
            <person name="Dannebaum R.O."/>
            <person name="Kuo R.C."/>
            <person name="Labutti K."/>
            <person name="Haridas S."/>
            <person name="Kuo A."/>
            <person name="Salamov A."/>
            <person name="Ahrendt S.R."/>
            <person name="Lipzen A."/>
            <person name="Sullivan W."/>
            <person name="Andreopoulos W.B."/>
            <person name="Clum A."/>
            <person name="Lindquist E."/>
            <person name="Daum C."/>
            <person name="Ramamoorthy G.K."/>
            <person name="Gryganskyi A."/>
            <person name="Culley D."/>
            <person name="Magnuson J.K."/>
            <person name="James T.Y."/>
            <person name="O'Malley M.A."/>
            <person name="Stajich J.E."/>
            <person name="Spatafora J.W."/>
            <person name="Visel A."/>
            <person name="Grigoriev I.V."/>
        </authorList>
    </citation>
    <scope>NUCLEOTIDE SEQUENCE [LARGE SCALE GENOMIC DNA]</scope>
    <source>
        <strain evidence="3 4">CBS 115471</strain>
    </source>
</reference>
<name>A0A1Y1ZKL8_9PLEO</name>
<dbReference type="Pfam" id="PF07859">
    <property type="entry name" value="Abhydrolase_3"/>
    <property type="match status" value="1"/>
</dbReference>
<keyword evidence="4" id="KW-1185">Reference proteome</keyword>
<dbReference type="InterPro" id="IPR050300">
    <property type="entry name" value="GDXG_lipolytic_enzyme"/>
</dbReference>
<dbReference type="OrthoDB" id="408631at2759"/>
<dbReference type="InterPro" id="IPR013094">
    <property type="entry name" value="AB_hydrolase_3"/>
</dbReference>
<dbReference type="PANTHER" id="PTHR48081">
    <property type="entry name" value="AB HYDROLASE SUPERFAMILY PROTEIN C4A8.06C"/>
    <property type="match status" value="1"/>
</dbReference>
<evidence type="ECO:0000313" key="4">
    <source>
        <dbReference type="Proteomes" id="UP000193144"/>
    </source>
</evidence>
<evidence type="ECO:0000259" key="2">
    <source>
        <dbReference type="Pfam" id="PF07859"/>
    </source>
</evidence>
<evidence type="ECO:0000313" key="3">
    <source>
        <dbReference type="EMBL" id="ORY10365.1"/>
    </source>
</evidence>
<dbReference type="STRING" id="1231657.A0A1Y1ZKL8"/>
<keyword evidence="1 3" id="KW-0378">Hydrolase</keyword>
<sequence length="334" mass="36565">MDSASWKAYGKIDPELEALIPHLPPSKGIGDYDDVPSLREGIMEGFKKLIEAGIVKLPDLSSVKKDIHIPARDGHQIRLAHYRKDGAEDGPIIVLFHGGGFAFGWPESFEEHVVGMLELGAVVVAVQYRLASENPFPAAPNDAIDSVHWIAENAAQLGADPTKGFIVGGSSAGANLAAVVSHEAVDSKLSPPLTGVWLNIPLLVHRDAVPDKYKQHYNSYEDMKDAMILDRKALDFIYKEYNADPSSPLMSPLIWPTGHKGQPATYFQICGQDPLRDEGLIYEHILREECGVPTKVQLYPGIPHGGLSFLPMLSHAKQSPADIKEGITWLLDQK</sequence>
<dbReference type="InterPro" id="IPR029058">
    <property type="entry name" value="AB_hydrolase_fold"/>
</dbReference>
<dbReference type="GO" id="GO:0016787">
    <property type="term" value="F:hydrolase activity"/>
    <property type="evidence" value="ECO:0007669"/>
    <property type="project" value="UniProtKB-KW"/>
</dbReference>
<evidence type="ECO:0000256" key="1">
    <source>
        <dbReference type="ARBA" id="ARBA00022801"/>
    </source>
</evidence>
<comment type="caution">
    <text evidence="3">The sequence shown here is derived from an EMBL/GenBank/DDBJ whole genome shotgun (WGS) entry which is preliminary data.</text>
</comment>